<keyword evidence="3" id="KW-1133">Transmembrane helix</keyword>
<feature type="compositionally biased region" description="Basic and acidic residues" evidence="2">
    <location>
        <begin position="205"/>
        <end position="224"/>
    </location>
</feature>
<gene>
    <name evidence="5" type="ORF">OAUR00152_LOCUS12422</name>
</gene>
<dbReference type="SUPFAM" id="SSF53383">
    <property type="entry name" value="PLP-dependent transferases"/>
    <property type="match status" value="1"/>
</dbReference>
<keyword evidence="3" id="KW-0472">Membrane</keyword>
<evidence type="ECO:0000313" key="5">
    <source>
        <dbReference type="EMBL" id="CAE2232296.1"/>
    </source>
</evidence>
<keyword evidence="1" id="KW-0663">Pyridoxal phosphate</keyword>
<dbReference type="PANTHER" id="PTHR43795:SF39">
    <property type="entry name" value="AMINOTRANSFERASE CLASS I_CLASSII DOMAIN-CONTAINING PROTEIN"/>
    <property type="match status" value="1"/>
</dbReference>
<dbReference type="InterPro" id="IPR004839">
    <property type="entry name" value="Aminotransferase_I/II_large"/>
</dbReference>
<dbReference type="InterPro" id="IPR015422">
    <property type="entry name" value="PyrdxlP-dep_Trfase_small"/>
</dbReference>
<dbReference type="Pfam" id="PF00155">
    <property type="entry name" value="Aminotran_1_2"/>
    <property type="match status" value="1"/>
</dbReference>
<dbReference type="Gene3D" id="3.90.1150.10">
    <property type="entry name" value="Aspartate Aminotransferase, domain 1"/>
    <property type="match status" value="1"/>
</dbReference>
<dbReference type="InterPro" id="IPR015421">
    <property type="entry name" value="PyrdxlP-dep_Trfase_major"/>
</dbReference>
<accession>A0A7S4IKK0</accession>
<reference evidence="5" key="1">
    <citation type="submission" date="2021-01" db="EMBL/GenBank/DDBJ databases">
        <authorList>
            <person name="Corre E."/>
            <person name="Pelletier E."/>
            <person name="Niang G."/>
            <person name="Scheremetjew M."/>
            <person name="Finn R."/>
            <person name="Kale V."/>
            <person name="Holt S."/>
            <person name="Cochrane G."/>
            <person name="Meng A."/>
            <person name="Brown T."/>
            <person name="Cohen L."/>
        </authorList>
    </citation>
    <scope>NUCLEOTIDE SEQUENCE</scope>
    <source>
        <strain evidence="5">Isolate 1302-5</strain>
    </source>
</reference>
<feature type="region of interest" description="Disordered" evidence="2">
    <location>
        <begin position="203"/>
        <end position="224"/>
    </location>
</feature>
<name>A0A7S4IKK0_9STRA</name>
<sequence>MELGGGSSGSSSATALSLAAFLFSAVLYTRDIRRRRRRRRRPPCDDEFDDSLRERDVLAMDGALEALRESGAGDSVSSRGLRAAIRPPASYWNGFMLCLQDPCDPLANPEGHIALCVAENKLVQEALATRLMRPDTAMTAFSQSDVYSYNGFLGLPSARQAVAYFLERRFLMTDGDDVSTTGSVTGDENTEIRMEGALTGVRSNVTEERDMDHGPGSDPDRIDPEHVALGSGCGSLLSNVLQSLCNAGDAVLIPAPYRAAFDNDVRSIACCAPFPVPVSDMRKGPSKEDLEAAALRAERLDQRVRVLLLTNPHDPTGVVYRPSSLRRVVAWARERKMHVIVDEVYALSVHEDGGPIPPFKSVVRVLRNSLRDDVHMLYSLSKDFGAGGFRFGVLYSQNTLLLRALANLNIFSGVSHPMQRVVSEILTDDQFVDSFLSDARAQLRWSYTLCARKLEEMVVPFFPATGGLFLYADFSGLLPEFSFDGEERFAALVRDAARVVLTPGSSMHDKRPGMFRLCYAWVTPDVLEIAMERLSYLVTKIRRNHGNWDALDLSTLSDVTKVSYQNVDAILEW</sequence>
<proteinExistence type="predicted"/>
<dbReference type="Gene3D" id="3.40.640.10">
    <property type="entry name" value="Type I PLP-dependent aspartate aminotransferase-like (Major domain)"/>
    <property type="match status" value="1"/>
</dbReference>
<keyword evidence="3" id="KW-0812">Transmembrane</keyword>
<dbReference type="CDD" id="cd00609">
    <property type="entry name" value="AAT_like"/>
    <property type="match status" value="1"/>
</dbReference>
<dbReference type="GO" id="GO:0030170">
    <property type="term" value="F:pyridoxal phosphate binding"/>
    <property type="evidence" value="ECO:0007669"/>
    <property type="project" value="InterPro"/>
</dbReference>
<evidence type="ECO:0000256" key="1">
    <source>
        <dbReference type="ARBA" id="ARBA00022898"/>
    </source>
</evidence>
<dbReference type="PRINTS" id="PR00753">
    <property type="entry name" value="ACCSYNTHASE"/>
</dbReference>
<evidence type="ECO:0000256" key="2">
    <source>
        <dbReference type="SAM" id="MobiDB-lite"/>
    </source>
</evidence>
<evidence type="ECO:0000259" key="4">
    <source>
        <dbReference type="Pfam" id="PF00155"/>
    </source>
</evidence>
<dbReference type="AlphaFoldDB" id="A0A7S4IKK0"/>
<dbReference type="GO" id="GO:0006520">
    <property type="term" value="P:amino acid metabolic process"/>
    <property type="evidence" value="ECO:0007669"/>
    <property type="project" value="TreeGrafter"/>
</dbReference>
<feature type="transmembrane region" description="Helical" evidence="3">
    <location>
        <begin position="12"/>
        <end position="30"/>
    </location>
</feature>
<dbReference type="PANTHER" id="PTHR43795">
    <property type="entry name" value="BIFUNCTIONAL ASPARTATE AMINOTRANSFERASE AND GLUTAMATE/ASPARTATE-PREPHENATE AMINOTRANSFERASE-RELATED"/>
    <property type="match status" value="1"/>
</dbReference>
<organism evidence="5">
    <name type="scientific">Odontella aurita</name>
    <dbReference type="NCBI Taxonomy" id="265563"/>
    <lineage>
        <taxon>Eukaryota</taxon>
        <taxon>Sar</taxon>
        <taxon>Stramenopiles</taxon>
        <taxon>Ochrophyta</taxon>
        <taxon>Bacillariophyta</taxon>
        <taxon>Mediophyceae</taxon>
        <taxon>Biddulphiophycidae</taxon>
        <taxon>Eupodiscales</taxon>
        <taxon>Odontellaceae</taxon>
        <taxon>Odontella</taxon>
    </lineage>
</organism>
<dbReference type="InterPro" id="IPR050478">
    <property type="entry name" value="Ethylene_sulfur-biosynth"/>
</dbReference>
<evidence type="ECO:0000256" key="3">
    <source>
        <dbReference type="SAM" id="Phobius"/>
    </source>
</evidence>
<protein>
    <recommendedName>
        <fullName evidence="4">Aminotransferase class I/classII large domain-containing protein</fullName>
    </recommendedName>
</protein>
<feature type="domain" description="Aminotransferase class I/classII large" evidence="4">
    <location>
        <begin position="222"/>
        <end position="534"/>
    </location>
</feature>
<dbReference type="InterPro" id="IPR015424">
    <property type="entry name" value="PyrdxlP-dep_Trfase"/>
</dbReference>
<dbReference type="EMBL" id="HBKQ01018321">
    <property type="protein sequence ID" value="CAE2232296.1"/>
    <property type="molecule type" value="Transcribed_RNA"/>
</dbReference>
<dbReference type="GO" id="GO:0008483">
    <property type="term" value="F:transaminase activity"/>
    <property type="evidence" value="ECO:0007669"/>
    <property type="project" value="TreeGrafter"/>
</dbReference>